<dbReference type="STRING" id="419481.SAMN05216233_11164"/>
<protein>
    <submittedName>
        <fullName evidence="1">Uncharacterized protein</fullName>
    </submittedName>
</protein>
<dbReference type="OrthoDB" id="877274at2"/>
<accession>A0A1G5GQQ5</accession>
<evidence type="ECO:0000313" key="2">
    <source>
        <dbReference type="Proteomes" id="UP000198870"/>
    </source>
</evidence>
<reference evidence="1 2" key="1">
    <citation type="submission" date="2016-10" db="EMBL/GenBank/DDBJ databases">
        <authorList>
            <person name="de Groot N.N."/>
        </authorList>
    </citation>
    <scope>NUCLEOTIDE SEQUENCE [LARGE SCALE GENOMIC DNA]</scope>
    <source>
        <strain evidence="1 2">AA1</strain>
    </source>
</reference>
<name>A0A1G5GQQ5_9BACT</name>
<dbReference type="RefSeq" id="WP_092211573.1">
    <property type="nucleotide sequence ID" value="NZ_FMUX01000011.1"/>
</dbReference>
<dbReference type="Proteomes" id="UP000198870">
    <property type="component" value="Unassembled WGS sequence"/>
</dbReference>
<gene>
    <name evidence="1" type="ORF">SAMN05216233_11164</name>
</gene>
<keyword evidence="2" id="KW-1185">Reference proteome</keyword>
<evidence type="ECO:0000313" key="1">
    <source>
        <dbReference type="EMBL" id="SCY53707.1"/>
    </source>
</evidence>
<proteinExistence type="predicted"/>
<dbReference type="EMBL" id="FMUX01000011">
    <property type="protein sequence ID" value="SCY53707.1"/>
    <property type="molecule type" value="Genomic_DNA"/>
</dbReference>
<organism evidence="1 2">
    <name type="scientific">Desulfoluna spongiiphila</name>
    <dbReference type="NCBI Taxonomy" id="419481"/>
    <lineage>
        <taxon>Bacteria</taxon>
        <taxon>Pseudomonadati</taxon>
        <taxon>Thermodesulfobacteriota</taxon>
        <taxon>Desulfobacteria</taxon>
        <taxon>Desulfobacterales</taxon>
        <taxon>Desulfolunaceae</taxon>
        <taxon>Desulfoluna</taxon>
    </lineage>
</organism>
<sequence>MNIPAYWAKGTTRHDVHTRNILTGKPMAPLSCWGWSDTSVADAKEKGRRRADAVAEMILKGNRPDTYLYGDRPMREEILDTWPSEDGSLWAAVTLNAYGCRVLNTARAMFIDVDLPEPSLWDRLKHRASAVFGNNPMPPRELKETEALSKVETMVRADSNFGIRAYRTRGGLRYLVTHTHAAPTAKLTCDMMEVLGADPLYIRLCKAQKCFRARLTPKPWRCGLRALHVPFPWPDQGAEQEVRHWLSAYGDKTRELATCTLIRHFGSDAMDDEMSRIVSFHDEATRAQSGLELA</sequence>
<dbReference type="AlphaFoldDB" id="A0A1G5GQQ5"/>